<evidence type="ECO:0000313" key="2">
    <source>
        <dbReference type="Proteomes" id="UP000696485"/>
    </source>
</evidence>
<reference evidence="1" key="1">
    <citation type="journal article" date="2020" name="Fungal Divers.">
        <title>Resolving the Mortierellaceae phylogeny through synthesis of multi-gene phylogenetics and phylogenomics.</title>
        <authorList>
            <person name="Vandepol N."/>
            <person name="Liber J."/>
            <person name="Desiro A."/>
            <person name="Na H."/>
            <person name="Kennedy M."/>
            <person name="Barry K."/>
            <person name="Grigoriev I.V."/>
            <person name="Miller A.N."/>
            <person name="O'Donnell K."/>
            <person name="Stajich J.E."/>
            <person name="Bonito G."/>
        </authorList>
    </citation>
    <scope>NUCLEOTIDE SEQUENCE</scope>
    <source>
        <strain evidence="1">NVP1</strain>
    </source>
</reference>
<gene>
    <name evidence="1" type="ORF">BG006_001969</name>
</gene>
<accession>A0A9P5SSS1</accession>
<dbReference type="AlphaFoldDB" id="A0A9P5SSS1"/>
<name>A0A9P5SSS1_9FUNG</name>
<sequence length="1034" mass="116978">MIIQEIPPFRGRRNDALGNLSPYKKIQREQELPRFHEIDTVKSDLGIGPERGSGRYVLWSDIKRMFANVTYLEENGARVLFEVDNVISPLLIRYSETPYVVVTKQHELSQLDTRGIIRSNSLRSTGSVRSMASQHSNNNNDSMSRLSSTIITHHHSIPQVTRHYLSYKDLHRTLDSAKLCPRNHFLKTMANMDYHHNMLCFRTNQLGNIPLAKAVQQGLDQMQDQVQALDHYACQMDLFNRSLVALKSAHRQLEFAIPRLFLVFPHELDQWSEHDQSTHRFRLYFLCDFNYRNSAQGPPLPSPMSTIPPQHVHLVDHRGYDLVRPHEFFGFHGAYALRMLEMTHHGFAHDTFAVPPLATFHTLDSPGVTPPLARHNLTRTNFRPLVHKAIAYLRQLPPGGGVGGRPWTAWLSVEETRHVRSFLCRTDRFDHGMGGLCRTACGADALWLCQGHAHTQASVFRFREFVQRHRGVSDLQLGRLSLRIGSRAQAQELVAALQLAPRCVHDVSVRFEMEPEGREGLGWFVEDVARSGVRVLQLDGVTTRTHPQTRIWCKEDTFLNAVADTGLELVTLLKYPCQGVQSVYLEPLKDCRYRLQAEMATTMATATATASSSRLDIAWEKLFVDLRQFEQQVLVANSTPSSHSSSSPRLTPDEFSIVLDILSHRLRAHGADTMALTSVDIFDKDTSSWQARIGIHQGCVQGVTETFVVNSFLRPEILQYGTLRRLLVQAQDSDVVPYMDELMARNVGLETIEMNMQESALFARVADVCTRRHMEPEQLVVKVFDDVEDHGDRELVAMVVRKQAKEEEQVGEDGGPQVMDVLHWNCDYVPHATKDRDVALLDLASKKFPTVMISFTLDVSGLTAQGLYRVQCVLQQSSLEILHVRCLPIAREHRNRVGLILRAVQWSTIKSLVLSGSHIDDWLDLWVSDGDLFAAETTRQGPKLVSLDIKGTGAEEQVLSHASALAIHRLVYECPLLVVLWLNSFELPSDSDWDLILSAVDVEVLVTLGLPDINPYCQGLLDQVAMQWEEAGLM</sequence>
<keyword evidence="2" id="KW-1185">Reference proteome</keyword>
<protein>
    <submittedName>
        <fullName evidence="1">Uncharacterized protein</fullName>
    </submittedName>
</protein>
<organism evidence="1 2">
    <name type="scientific">Podila minutissima</name>
    <dbReference type="NCBI Taxonomy" id="64525"/>
    <lineage>
        <taxon>Eukaryota</taxon>
        <taxon>Fungi</taxon>
        <taxon>Fungi incertae sedis</taxon>
        <taxon>Mucoromycota</taxon>
        <taxon>Mortierellomycotina</taxon>
        <taxon>Mortierellomycetes</taxon>
        <taxon>Mortierellales</taxon>
        <taxon>Mortierellaceae</taxon>
        <taxon>Podila</taxon>
    </lineage>
</organism>
<evidence type="ECO:0000313" key="1">
    <source>
        <dbReference type="EMBL" id="KAF9334553.1"/>
    </source>
</evidence>
<dbReference type="Proteomes" id="UP000696485">
    <property type="component" value="Unassembled WGS sequence"/>
</dbReference>
<proteinExistence type="predicted"/>
<comment type="caution">
    <text evidence="1">The sequence shown here is derived from an EMBL/GenBank/DDBJ whole genome shotgun (WGS) entry which is preliminary data.</text>
</comment>
<dbReference type="EMBL" id="JAAAUY010000142">
    <property type="protein sequence ID" value="KAF9334553.1"/>
    <property type="molecule type" value="Genomic_DNA"/>
</dbReference>